<evidence type="ECO:0000256" key="1">
    <source>
        <dbReference type="SAM" id="SignalP"/>
    </source>
</evidence>
<evidence type="ECO:0000313" key="3">
    <source>
        <dbReference type="Proteomes" id="UP001500392"/>
    </source>
</evidence>
<dbReference type="InterPro" id="IPR045748">
    <property type="entry name" value="DcaP"/>
</dbReference>
<name>A0ABP7X6A2_9GAMM</name>
<evidence type="ECO:0000313" key="2">
    <source>
        <dbReference type="EMBL" id="GAA4103816.1"/>
    </source>
</evidence>
<feature type="chain" id="PRO_5046021899" evidence="1">
    <location>
        <begin position="37"/>
        <end position="445"/>
    </location>
</feature>
<proteinExistence type="predicted"/>
<organism evidence="2 3">
    <name type="scientific">Zhongshania borealis</name>
    <dbReference type="NCBI Taxonomy" id="889488"/>
    <lineage>
        <taxon>Bacteria</taxon>
        <taxon>Pseudomonadati</taxon>
        <taxon>Pseudomonadota</taxon>
        <taxon>Gammaproteobacteria</taxon>
        <taxon>Cellvibrionales</taxon>
        <taxon>Spongiibacteraceae</taxon>
        <taxon>Zhongshania</taxon>
    </lineage>
</organism>
<protein>
    <submittedName>
        <fullName evidence="2">DcaP family trimeric outer membrane transporter</fullName>
    </submittedName>
</protein>
<dbReference type="Pfam" id="PF19577">
    <property type="entry name" value="DcaP"/>
    <property type="match status" value="1"/>
</dbReference>
<accession>A0ABP7X6A2</accession>
<gene>
    <name evidence="2" type="ORF">GCM10022414_32400</name>
</gene>
<dbReference type="SUPFAM" id="SSF56935">
    <property type="entry name" value="Porins"/>
    <property type="match status" value="1"/>
</dbReference>
<comment type="caution">
    <text evidence="2">The sequence shown here is derived from an EMBL/GenBank/DDBJ whole genome shotgun (WGS) entry which is preliminary data.</text>
</comment>
<keyword evidence="3" id="KW-1185">Reference proteome</keyword>
<sequence>MIMNKKMTVASWAANPSRSCLCALLVFAVLPTTALAEALESETLEQRVVRLEQSLAERDASTKSAAGATEYAFGGYIKLDAIASQYSDGERALASVGDDFLVPSVIPVGGESGDTNLDMHAKHSRIWFKTSTNTEMGLITSYYEMDFGINQIGDERISNSAASRIRHAYVNWQYDTNSALLAGQSWSTFFNVGSLPDTLDFVGPVGTLFERQAQLRWTRTLASGRSVMLAVENPSSGLYGENGSAAGGNAYDNNALPDMVLRYNGKAGDFSYSLAGMLREITYKQNFINSQAQAIVGDDSVYGYGLSFAGVWQLGKDDIRLQLNAGSALGRYLGLQTYRDGVIEDNGDVELIDSVGGFVAYRHFWAPKWRSSLVLSASSADNPSTVAATTAASYQSVHANLIYAPVAALNFGVEYIHASKTIEQPINGDDSGDIDRLQFSAKYIF</sequence>
<dbReference type="Proteomes" id="UP001500392">
    <property type="component" value="Unassembled WGS sequence"/>
</dbReference>
<dbReference type="EMBL" id="BAABDM010000008">
    <property type="protein sequence ID" value="GAA4103816.1"/>
    <property type="molecule type" value="Genomic_DNA"/>
</dbReference>
<keyword evidence="1" id="KW-0732">Signal</keyword>
<reference evidence="3" key="1">
    <citation type="journal article" date="2019" name="Int. J. Syst. Evol. Microbiol.">
        <title>The Global Catalogue of Microorganisms (GCM) 10K type strain sequencing project: providing services to taxonomists for standard genome sequencing and annotation.</title>
        <authorList>
            <consortium name="The Broad Institute Genomics Platform"/>
            <consortium name="The Broad Institute Genome Sequencing Center for Infectious Disease"/>
            <person name="Wu L."/>
            <person name="Ma J."/>
        </authorList>
    </citation>
    <scope>NUCLEOTIDE SEQUENCE [LARGE SCALE GENOMIC DNA]</scope>
    <source>
        <strain evidence="3">JCM 17304</strain>
    </source>
</reference>
<feature type="signal peptide" evidence="1">
    <location>
        <begin position="1"/>
        <end position="36"/>
    </location>
</feature>
<dbReference type="RefSeq" id="WP_344938046.1">
    <property type="nucleotide sequence ID" value="NZ_BAABDM010000008.1"/>
</dbReference>